<feature type="chain" id="PRO_5003140584" evidence="1">
    <location>
        <begin position="30"/>
        <end position="212"/>
    </location>
</feature>
<dbReference type="InterPro" id="IPR036761">
    <property type="entry name" value="TTHA0802/YceI-like_sf"/>
</dbReference>
<dbReference type="PANTHER" id="PTHR34406">
    <property type="entry name" value="PROTEIN YCEI"/>
    <property type="match status" value="1"/>
</dbReference>
<keyword evidence="4" id="KW-1185">Reference proteome</keyword>
<dbReference type="SUPFAM" id="SSF101874">
    <property type="entry name" value="YceI-like"/>
    <property type="match status" value="1"/>
</dbReference>
<dbReference type="EMBL" id="CP002156">
    <property type="protein sequence ID" value="ADM10380.1"/>
    <property type="molecule type" value="Genomic_DNA"/>
</dbReference>
<proteinExistence type="predicted"/>
<dbReference type="KEGG" id="pbr:PB2503_11679"/>
<reference evidence="3 4" key="2">
    <citation type="journal article" date="2011" name="J. Bacteriol.">
        <title>Complete genome sequence of strain HTCC2503T of Parvularcula bermudensis, the type species of the order "Parvularculales" in the class Alphaproteobacteria.</title>
        <authorList>
            <person name="Oh H.M."/>
            <person name="Kang I."/>
            <person name="Vergin K.L."/>
            <person name="Kang D."/>
            <person name="Rhee K.H."/>
            <person name="Giovannoni S.J."/>
            <person name="Cho J.C."/>
        </authorList>
    </citation>
    <scope>NUCLEOTIDE SEQUENCE [LARGE SCALE GENOMIC DNA]</scope>
    <source>
        <strain evidence="4">ATCC BAA-594 / HTCC2503 / KCTC 12087</strain>
    </source>
</reference>
<accession>E0TDF4</accession>
<gene>
    <name evidence="3" type="ordered locus">PB2503_11679</name>
</gene>
<keyword evidence="1" id="KW-0732">Signal</keyword>
<dbReference type="AlphaFoldDB" id="E0TDF4"/>
<evidence type="ECO:0000313" key="4">
    <source>
        <dbReference type="Proteomes" id="UP000001302"/>
    </source>
</evidence>
<dbReference type="HOGENOM" id="CLU_1234048_0_0_5"/>
<dbReference type="RefSeq" id="WP_013301354.1">
    <property type="nucleotide sequence ID" value="NC_014414.1"/>
</dbReference>
<evidence type="ECO:0000313" key="3">
    <source>
        <dbReference type="EMBL" id="ADM10380.1"/>
    </source>
</evidence>
<dbReference type="SMART" id="SM00867">
    <property type="entry name" value="YceI"/>
    <property type="match status" value="1"/>
</dbReference>
<dbReference type="PANTHER" id="PTHR34406:SF1">
    <property type="entry name" value="PROTEIN YCEI"/>
    <property type="match status" value="1"/>
</dbReference>
<organism evidence="3 4">
    <name type="scientific">Parvularcula bermudensis (strain ATCC BAA-594 / HTCC2503 / KCTC 12087)</name>
    <dbReference type="NCBI Taxonomy" id="314260"/>
    <lineage>
        <taxon>Bacteria</taxon>
        <taxon>Pseudomonadati</taxon>
        <taxon>Pseudomonadota</taxon>
        <taxon>Alphaproteobacteria</taxon>
        <taxon>Parvularculales</taxon>
        <taxon>Parvularculaceae</taxon>
        <taxon>Parvularcula</taxon>
    </lineage>
</organism>
<sequence>MEYIPMFTPSRQFLVISAALLSACATLNAPPASSLTMEALRELPTQHYTLAPEGAVVEFTAKPVGLPNVRGNFEHFGGTVAIVDAGNDRIDIDAAVNLASVETGNRGYNHMLMSEAWFDVERHPEARFQGSLAGFEGEGLGRVEGTITIKGVTRPAVLEVKLGCDGLNQCPHHEVGFNGQVTVSRSDFGMTGLRGVVRDEVQLSFRGVLGTP</sequence>
<dbReference type="Proteomes" id="UP000001302">
    <property type="component" value="Chromosome"/>
</dbReference>
<evidence type="ECO:0000256" key="1">
    <source>
        <dbReference type="SAM" id="SignalP"/>
    </source>
</evidence>
<name>E0TDF4_PARBH</name>
<dbReference type="Pfam" id="PF04264">
    <property type="entry name" value="YceI"/>
    <property type="match status" value="1"/>
</dbReference>
<dbReference type="eggNOG" id="COG2353">
    <property type="taxonomic scope" value="Bacteria"/>
</dbReference>
<evidence type="ECO:0000259" key="2">
    <source>
        <dbReference type="SMART" id="SM00867"/>
    </source>
</evidence>
<feature type="signal peptide" evidence="1">
    <location>
        <begin position="1"/>
        <end position="29"/>
    </location>
</feature>
<protein>
    <submittedName>
        <fullName evidence="3">YceI like family</fullName>
    </submittedName>
</protein>
<dbReference type="InterPro" id="IPR007372">
    <property type="entry name" value="Lipid/polyisoprenoid-bd_YceI"/>
</dbReference>
<reference evidence="4" key="1">
    <citation type="submission" date="2010-08" db="EMBL/GenBank/DDBJ databases">
        <title>Genome sequence of Parvularcula bermudensis HTCC2503.</title>
        <authorList>
            <person name="Kang D.-M."/>
            <person name="Oh H.-M."/>
            <person name="Cho J.-C."/>
        </authorList>
    </citation>
    <scope>NUCLEOTIDE SEQUENCE [LARGE SCALE GENOMIC DNA]</scope>
    <source>
        <strain evidence="4">ATCC BAA-594 / HTCC2503 / KCTC 12087</strain>
    </source>
</reference>
<dbReference type="STRING" id="314260.PB2503_11679"/>
<dbReference type="Gene3D" id="2.40.128.110">
    <property type="entry name" value="Lipid/polyisoprenoid-binding, YceI-like"/>
    <property type="match status" value="1"/>
</dbReference>
<dbReference type="OrthoDB" id="9811006at2"/>
<feature type="domain" description="Lipid/polyisoprenoid-binding YceI-like" evidence="2">
    <location>
        <begin position="47"/>
        <end position="210"/>
    </location>
</feature>